<proteinExistence type="predicted"/>
<dbReference type="AlphaFoldDB" id="A0A2U9NZ28"/>
<dbReference type="EMBL" id="CP029788">
    <property type="protein sequence ID" value="AWT42599.1"/>
    <property type="molecule type" value="Genomic_DNA"/>
</dbReference>
<dbReference type="RefSeq" id="WP_110627522.1">
    <property type="nucleotide sequence ID" value="NZ_CP029788.1"/>
</dbReference>
<gene>
    <name evidence="1" type="ORF">DMT42_09915</name>
</gene>
<reference evidence="1 2" key="1">
    <citation type="submission" date="2018-06" db="EMBL/GenBank/DDBJ databases">
        <title>The complete genome sequence of a nosiheptide producer Streptomyces actuosus ATCC 25421: deducing the ability of producing a new class III lantibiotics.</title>
        <authorList>
            <person name="Liu W."/>
            <person name="Sun F."/>
            <person name="Hu Y."/>
        </authorList>
    </citation>
    <scope>NUCLEOTIDE SEQUENCE [LARGE SCALE GENOMIC DNA]</scope>
    <source>
        <strain evidence="1 2">ATCC 25421</strain>
    </source>
</reference>
<protein>
    <recommendedName>
        <fullName evidence="3">Helix-turn-helix domain-containing protein</fullName>
    </recommendedName>
</protein>
<evidence type="ECO:0008006" key="3">
    <source>
        <dbReference type="Google" id="ProtNLM"/>
    </source>
</evidence>
<keyword evidence="2" id="KW-1185">Reference proteome</keyword>
<dbReference type="Proteomes" id="UP000247634">
    <property type="component" value="Chromosome"/>
</dbReference>
<accession>A0A2U9NZ28</accession>
<sequence>MSTWHNRRETWSTADDYDIELVVHDRLPDWGLTRLGRRIAARQLTERNASVDEISALIGVDPRTVYRWRAEDRQAAA</sequence>
<organism evidence="1 2">
    <name type="scientific">Streptomyces actuosus</name>
    <dbReference type="NCBI Taxonomy" id="1885"/>
    <lineage>
        <taxon>Bacteria</taxon>
        <taxon>Bacillati</taxon>
        <taxon>Actinomycetota</taxon>
        <taxon>Actinomycetes</taxon>
        <taxon>Kitasatosporales</taxon>
        <taxon>Streptomycetaceae</taxon>
        <taxon>Streptomyces</taxon>
    </lineage>
</organism>
<name>A0A2U9NZ28_STRAS</name>
<dbReference type="Pfam" id="PF13384">
    <property type="entry name" value="HTH_23"/>
    <property type="match status" value="1"/>
</dbReference>
<evidence type="ECO:0000313" key="1">
    <source>
        <dbReference type="EMBL" id="AWT42599.1"/>
    </source>
</evidence>
<dbReference type="OrthoDB" id="4267221at2"/>
<evidence type="ECO:0000313" key="2">
    <source>
        <dbReference type="Proteomes" id="UP000247634"/>
    </source>
</evidence>
<dbReference type="KEGG" id="sact:DMT42_09915"/>